<keyword evidence="2" id="KW-1185">Reference proteome</keyword>
<protein>
    <submittedName>
        <fullName evidence="1">Uncharacterized protein</fullName>
    </submittedName>
</protein>
<evidence type="ECO:0000313" key="1">
    <source>
        <dbReference type="EMBL" id="VVC35303.1"/>
    </source>
</evidence>
<dbReference type="EMBL" id="CABPRJ010001383">
    <property type="protein sequence ID" value="VVC35303.1"/>
    <property type="molecule type" value="Genomic_DNA"/>
</dbReference>
<evidence type="ECO:0000313" key="2">
    <source>
        <dbReference type="Proteomes" id="UP000325440"/>
    </source>
</evidence>
<proteinExistence type="predicted"/>
<reference evidence="1 2" key="1">
    <citation type="submission" date="2019-08" db="EMBL/GenBank/DDBJ databases">
        <authorList>
            <person name="Alioto T."/>
            <person name="Alioto T."/>
            <person name="Gomez Garrido J."/>
        </authorList>
    </citation>
    <scope>NUCLEOTIDE SEQUENCE [LARGE SCALE GENOMIC DNA]</scope>
</reference>
<gene>
    <name evidence="1" type="ORF">CINCED_3A003848</name>
</gene>
<dbReference type="AlphaFoldDB" id="A0A5E4MSW5"/>
<dbReference type="Proteomes" id="UP000325440">
    <property type="component" value="Unassembled WGS sequence"/>
</dbReference>
<name>A0A5E4MSW5_9HEMI</name>
<sequence length="123" mass="14387">MWYEKSRYKFFLSLPVKCEPKVNILKIITAIKKLKDDSNFSEIRNNIPSTTYEEQYFAIETKVFSKNMIHFFNSYLKKNCFAAIGFVGKFVDIIRKSTKVINPSNSHYDSNIDELPCHDLNSS</sequence>
<organism evidence="1 2">
    <name type="scientific">Cinara cedri</name>
    <dbReference type="NCBI Taxonomy" id="506608"/>
    <lineage>
        <taxon>Eukaryota</taxon>
        <taxon>Metazoa</taxon>
        <taxon>Ecdysozoa</taxon>
        <taxon>Arthropoda</taxon>
        <taxon>Hexapoda</taxon>
        <taxon>Insecta</taxon>
        <taxon>Pterygota</taxon>
        <taxon>Neoptera</taxon>
        <taxon>Paraneoptera</taxon>
        <taxon>Hemiptera</taxon>
        <taxon>Sternorrhyncha</taxon>
        <taxon>Aphidomorpha</taxon>
        <taxon>Aphidoidea</taxon>
        <taxon>Aphididae</taxon>
        <taxon>Lachninae</taxon>
        <taxon>Cinara</taxon>
    </lineage>
</organism>
<accession>A0A5E4MSW5</accession>